<feature type="transmembrane region" description="Helical" evidence="6">
    <location>
        <begin position="698"/>
        <end position="717"/>
    </location>
</feature>
<dbReference type="InterPro" id="IPR003838">
    <property type="entry name" value="ABC3_permease_C"/>
</dbReference>
<dbReference type="RefSeq" id="WP_138837119.1">
    <property type="nucleotide sequence ID" value="NZ_VCNI01000002.1"/>
</dbReference>
<feature type="domain" description="MacB-like periplasmic core" evidence="8">
    <location>
        <begin position="20"/>
        <end position="223"/>
    </location>
</feature>
<dbReference type="Proteomes" id="UP000751614">
    <property type="component" value="Unassembled WGS sequence"/>
</dbReference>
<feature type="transmembrane region" description="Helical" evidence="6">
    <location>
        <begin position="328"/>
        <end position="345"/>
    </location>
</feature>
<dbReference type="InterPro" id="IPR025857">
    <property type="entry name" value="MacB_PCD"/>
</dbReference>
<evidence type="ECO:0000256" key="2">
    <source>
        <dbReference type="ARBA" id="ARBA00022475"/>
    </source>
</evidence>
<evidence type="ECO:0000256" key="6">
    <source>
        <dbReference type="SAM" id="Phobius"/>
    </source>
</evidence>
<feature type="transmembrane region" description="Helical" evidence="6">
    <location>
        <begin position="409"/>
        <end position="434"/>
    </location>
</feature>
<feature type="transmembrane region" description="Helical" evidence="6">
    <location>
        <begin position="272"/>
        <end position="294"/>
    </location>
</feature>
<dbReference type="EMBL" id="VCNI01000002">
    <property type="protein sequence ID" value="TMU55205.1"/>
    <property type="molecule type" value="Genomic_DNA"/>
</dbReference>
<dbReference type="InterPro" id="IPR050250">
    <property type="entry name" value="Macrolide_Exporter_MacB"/>
</dbReference>
<evidence type="ECO:0000256" key="3">
    <source>
        <dbReference type="ARBA" id="ARBA00022692"/>
    </source>
</evidence>
<dbReference type="Pfam" id="PF12704">
    <property type="entry name" value="MacB_PCD"/>
    <property type="match status" value="1"/>
</dbReference>
<feature type="transmembrane region" description="Helical" evidence="6">
    <location>
        <begin position="16"/>
        <end position="39"/>
    </location>
</feature>
<sequence length="769" mass="86949">MMGIRSYIRHLLKNKLYGIVTVLGFAISMTFVLLLSIYIQEELAVDEFHVNKDRIYRMENEAVDFSPPIAQDLKNSIPEIESFTRVLDSDARISTADSQKMKFDYLGVDTSFFEMFSFPLIKGRPKEVLQTPNSIVLSKSLALRLFGTLDVVDKQVSINTEHKFMVTGIMEDFPKNTHFKAQDAIVNFKAFKTLWGFETILEEYGFASVSIYFLAKPNTNLPAKAPEILERFKKDYWLYKDGWANSLVFTPLQDLYFSPKEGNGTQSNSKTLVLVLSIIVLLILILAIGNYINLTIAQATFRGKEVAIKKLLGSSKGSLLLQFVRESMLLTGIALFLSLFLLKLVEPVFNSLLNTQIDLDAKIGFWNLLKIVSVFGFIGAFSGFIPALKISSFRPIEVVRGQLRKKAKTVYGKVFITFQYTVTIGLLTCSWIIVKQTNFLRSKELGFSKDNIVQIEYLGAMNEKATIKNALLNIPEVEHVSLTWQSPLDGGSNQTFDYNGKPMSFQEIAIDSSFFKVFDIKMIPTQAAKAENGVYLNEAAISALEIADDPVSFKMEEFTVPIIGITNNFNFNHLRENIGPLMLRHLGESFYPQNIFVRINGKGMFKTLDEIKSTYAGLLDKTPFEVRFVDETINNWYIKEERTGKIIGYFTLLSFIISVMGIVAMSVFYMQQRRKEVGIRKVNGASITQILSMLNKDYIKWVGVAFVLAVPISWYALQSWLQGFAYKTTISWWVFALSGLTALCIALLTVSWQSIKTAAANPVEALRDE</sequence>
<evidence type="ECO:0000256" key="4">
    <source>
        <dbReference type="ARBA" id="ARBA00022989"/>
    </source>
</evidence>
<protein>
    <submittedName>
        <fullName evidence="9">FtsX-like permease family protein</fullName>
    </submittedName>
</protein>
<organism evidence="9 10">
    <name type="scientific">Flagellimonas algicola</name>
    <dbReference type="NCBI Taxonomy" id="2583815"/>
    <lineage>
        <taxon>Bacteria</taxon>
        <taxon>Pseudomonadati</taxon>
        <taxon>Bacteroidota</taxon>
        <taxon>Flavobacteriia</taxon>
        <taxon>Flavobacteriales</taxon>
        <taxon>Flavobacteriaceae</taxon>
        <taxon>Flagellimonas</taxon>
    </lineage>
</organism>
<reference evidence="9 10" key="1">
    <citation type="submission" date="2019-05" db="EMBL/GenBank/DDBJ databases">
        <title>Flagellimonas sp. AsT0115, sp. nov., isolated from a marine red algae, Asparagopsis taxiformis.</title>
        <authorList>
            <person name="Kim J."/>
            <person name="Jeong S.E."/>
            <person name="Jeon C.O."/>
        </authorList>
    </citation>
    <scope>NUCLEOTIDE SEQUENCE [LARGE SCALE GENOMIC DNA]</scope>
    <source>
        <strain evidence="9 10">AsT0115</strain>
    </source>
</reference>
<keyword evidence="5 6" id="KW-0472">Membrane</keyword>
<name>A0ABY2WKQ7_9FLAO</name>
<gene>
    <name evidence="9" type="ORF">FGG15_13560</name>
</gene>
<evidence type="ECO:0000256" key="5">
    <source>
        <dbReference type="ARBA" id="ARBA00023136"/>
    </source>
</evidence>
<keyword evidence="10" id="KW-1185">Reference proteome</keyword>
<feature type="domain" description="ABC3 transporter permease C-terminal" evidence="7">
    <location>
        <begin position="650"/>
        <end position="762"/>
    </location>
</feature>
<proteinExistence type="predicted"/>
<evidence type="ECO:0000313" key="9">
    <source>
        <dbReference type="EMBL" id="TMU55205.1"/>
    </source>
</evidence>
<dbReference type="Pfam" id="PF02687">
    <property type="entry name" value="FtsX"/>
    <property type="match status" value="2"/>
</dbReference>
<dbReference type="PANTHER" id="PTHR30572">
    <property type="entry name" value="MEMBRANE COMPONENT OF TRANSPORTER-RELATED"/>
    <property type="match status" value="1"/>
</dbReference>
<feature type="transmembrane region" description="Helical" evidence="6">
    <location>
        <begin position="365"/>
        <end position="388"/>
    </location>
</feature>
<evidence type="ECO:0000259" key="7">
    <source>
        <dbReference type="Pfam" id="PF02687"/>
    </source>
</evidence>
<comment type="subcellular location">
    <subcellularLocation>
        <location evidence="1">Cell membrane</location>
        <topology evidence="1">Multi-pass membrane protein</topology>
    </subcellularLocation>
</comment>
<comment type="caution">
    <text evidence="9">The sequence shown here is derived from an EMBL/GenBank/DDBJ whole genome shotgun (WGS) entry which is preliminary data.</text>
</comment>
<evidence type="ECO:0000259" key="8">
    <source>
        <dbReference type="Pfam" id="PF12704"/>
    </source>
</evidence>
<keyword evidence="2" id="KW-1003">Cell membrane</keyword>
<feature type="transmembrane region" description="Helical" evidence="6">
    <location>
        <begin position="729"/>
        <end position="750"/>
    </location>
</feature>
<feature type="transmembrane region" description="Helical" evidence="6">
    <location>
        <begin position="646"/>
        <end position="670"/>
    </location>
</feature>
<accession>A0ABY2WKQ7</accession>
<evidence type="ECO:0000256" key="1">
    <source>
        <dbReference type="ARBA" id="ARBA00004651"/>
    </source>
</evidence>
<keyword evidence="3 6" id="KW-0812">Transmembrane</keyword>
<keyword evidence="4 6" id="KW-1133">Transmembrane helix</keyword>
<dbReference type="PANTHER" id="PTHR30572:SF18">
    <property type="entry name" value="ABC-TYPE MACROLIDE FAMILY EXPORT SYSTEM PERMEASE COMPONENT 2"/>
    <property type="match status" value="1"/>
</dbReference>
<evidence type="ECO:0000313" key="10">
    <source>
        <dbReference type="Proteomes" id="UP000751614"/>
    </source>
</evidence>
<feature type="domain" description="ABC3 transporter permease C-terminal" evidence="7">
    <location>
        <begin position="278"/>
        <end position="392"/>
    </location>
</feature>